<keyword evidence="2" id="KW-1185">Reference proteome</keyword>
<name>A0A4R6UWX4_9GAMM</name>
<dbReference type="OrthoDB" id="5917343at2"/>
<dbReference type="EMBL" id="SNYM01000008">
    <property type="protein sequence ID" value="TDQ48084.1"/>
    <property type="molecule type" value="Genomic_DNA"/>
</dbReference>
<dbReference type="Proteomes" id="UP000295375">
    <property type="component" value="Unassembled WGS sequence"/>
</dbReference>
<evidence type="ECO:0000313" key="1">
    <source>
        <dbReference type="EMBL" id="TDQ48084.1"/>
    </source>
</evidence>
<dbReference type="RefSeq" id="WP_133590526.1">
    <property type="nucleotide sequence ID" value="NZ_CP037953.1"/>
</dbReference>
<dbReference type="AlphaFoldDB" id="A0A4R6UWX4"/>
<sequence length="229" mass="25176">MKQEFWTPAGLSKQEALLALAHKRQQQIPAGYRGIGDYHSGAYECDYVSPYTKSAHNLDADIMFILQDWSSDAFLRLPINEQVVELGYTPELPTNKNLIALLNAHFGVSLSDTFGTNLFPFIKPGNLSATIPARELKHAALEYAIPQIMLISPKLVICFGVSVYNAIRRGLGVSPVRRLADAIESPMTISGIRVWAQSHPGGLGRAGRNQGGVDRVTRDWSLMARSLNA</sequence>
<organism evidence="1 2">
    <name type="scientific">Permianibacter aggregans</name>
    <dbReference type="NCBI Taxonomy" id="1510150"/>
    <lineage>
        <taxon>Bacteria</taxon>
        <taxon>Pseudomonadati</taxon>
        <taxon>Pseudomonadota</taxon>
        <taxon>Gammaproteobacteria</taxon>
        <taxon>Pseudomonadales</taxon>
        <taxon>Pseudomonadaceae</taxon>
        <taxon>Permianibacter</taxon>
    </lineage>
</organism>
<reference evidence="1 2" key="1">
    <citation type="submission" date="2019-03" db="EMBL/GenBank/DDBJ databases">
        <title>Genomic Encyclopedia of Type Strains, Phase IV (KMG-IV): sequencing the most valuable type-strain genomes for metagenomic binning, comparative biology and taxonomic classification.</title>
        <authorList>
            <person name="Goeker M."/>
        </authorList>
    </citation>
    <scope>NUCLEOTIDE SEQUENCE [LARGE SCALE GENOMIC DNA]</scope>
    <source>
        <strain evidence="1 2">DSM 103792</strain>
    </source>
</reference>
<protein>
    <submittedName>
        <fullName evidence="1">Uracil DNA glycosylase superfamily protein</fullName>
    </submittedName>
</protein>
<accession>A0A4R6UWX4</accession>
<dbReference type="SUPFAM" id="SSF52141">
    <property type="entry name" value="Uracil-DNA glycosylase-like"/>
    <property type="match status" value="1"/>
</dbReference>
<dbReference type="Gene3D" id="3.40.470.10">
    <property type="entry name" value="Uracil-DNA glycosylase-like domain"/>
    <property type="match status" value="1"/>
</dbReference>
<comment type="caution">
    <text evidence="1">The sequence shown here is derived from an EMBL/GenBank/DDBJ whole genome shotgun (WGS) entry which is preliminary data.</text>
</comment>
<proteinExistence type="predicted"/>
<gene>
    <name evidence="1" type="ORF">EV696_10864</name>
</gene>
<evidence type="ECO:0000313" key="2">
    <source>
        <dbReference type="Proteomes" id="UP000295375"/>
    </source>
</evidence>
<dbReference type="InterPro" id="IPR036895">
    <property type="entry name" value="Uracil-DNA_glycosylase-like_sf"/>
</dbReference>